<feature type="transmembrane region" description="Helical" evidence="7">
    <location>
        <begin position="364"/>
        <end position="395"/>
    </location>
</feature>
<name>A0ABW5N7A7_9FLAO</name>
<dbReference type="EMBL" id="JBHULX010000013">
    <property type="protein sequence ID" value="MFD2590922.1"/>
    <property type="molecule type" value="Genomic_DNA"/>
</dbReference>
<feature type="transmembrane region" description="Helical" evidence="7">
    <location>
        <begin position="293"/>
        <end position="311"/>
    </location>
</feature>
<sequence length="480" mass="54226">MSTLTQKTKDGLVWSSVDKFTTLLIQFGLGVVLARILMPKDYGLIGMIAIFMAVSQSLVDSGFYTALVQKKEVNKRDYSTILYFNLLISGILYSILFFSSKLIANFYGEPVLEKLIKVIGVSIVIISTTIVHKAMLTTQVNFKTQAVVNIAAIIISGIVGIFLALTGYGVWALVYQYVTRTLVTSVMYWSMNRWKPLLIFDKKAFRSMFGFGGNLMLSELVKIFFKNCYLIIIGKVYKAEELGYFTRATLFKQIPATLVASILQNVTFPIMVKVIEEQDKVKLLMVRSIRLTGFLLAPVIVILLFCAEPLIKTLLTEKWLPTVVLLQILSLEIVFHPMQYINLNFLNAKGRSDLFLRLELIKNLLTVIAIVLTYRLGLIPMTIGYVGVSFVGFFINTYYTRKYINYPALEQLKDLAPYIMTSVGIGALTFLICRGLPSGLIQLVVGVIMNLGFYIVLAYVFKFRELTEIQEILMKKLKSK</sequence>
<dbReference type="InterPro" id="IPR050833">
    <property type="entry name" value="Poly_Biosynth_Transport"/>
</dbReference>
<feature type="transmembrane region" description="Helical" evidence="7">
    <location>
        <begin position="440"/>
        <end position="461"/>
    </location>
</feature>
<evidence type="ECO:0000256" key="7">
    <source>
        <dbReference type="SAM" id="Phobius"/>
    </source>
</evidence>
<feature type="transmembrane region" description="Helical" evidence="7">
    <location>
        <begin position="80"/>
        <end position="103"/>
    </location>
</feature>
<evidence type="ECO:0000256" key="1">
    <source>
        <dbReference type="ARBA" id="ARBA00004651"/>
    </source>
</evidence>
<dbReference type="PANTHER" id="PTHR30250:SF10">
    <property type="entry name" value="LIPOPOLYSACCHARIDE BIOSYNTHESIS PROTEIN WZXC"/>
    <property type="match status" value="1"/>
</dbReference>
<dbReference type="PANTHER" id="PTHR30250">
    <property type="entry name" value="PST FAMILY PREDICTED COLANIC ACID TRANSPORTER"/>
    <property type="match status" value="1"/>
</dbReference>
<comment type="subcellular location">
    <subcellularLocation>
        <location evidence="1">Cell membrane</location>
        <topology evidence="1">Multi-pass membrane protein</topology>
    </subcellularLocation>
</comment>
<accession>A0ABW5N7A7</accession>
<dbReference type="RefSeq" id="WP_378258760.1">
    <property type="nucleotide sequence ID" value="NZ_JBHSJV010000001.1"/>
</dbReference>
<keyword evidence="5 7" id="KW-1133">Transmembrane helix</keyword>
<evidence type="ECO:0000256" key="6">
    <source>
        <dbReference type="ARBA" id="ARBA00023136"/>
    </source>
</evidence>
<feature type="transmembrane region" description="Helical" evidence="7">
    <location>
        <begin position="415"/>
        <end position="433"/>
    </location>
</feature>
<evidence type="ECO:0000313" key="9">
    <source>
        <dbReference type="Proteomes" id="UP001597459"/>
    </source>
</evidence>
<reference evidence="9" key="1">
    <citation type="journal article" date="2019" name="Int. J. Syst. Evol. Microbiol.">
        <title>The Global Catalogue of Microorganisms (GCM) 10K type strain sequencing project: providing services to taxonomists for standard genome sequencing and annotation.</title>
        <authorList>
            <consortium name="The Broad Institute Genomics Platform"/>
            <consortium name="The Broad Institute Genome Sequencing Center for Infectious Disease"/>
            <person name="Wu L."/>
            <person name="Ma J."/>
        </authorList>
    </citation>
    <scope>NUCLEOTIDE SEQUENCE [LARGE SCALE GENOMIC DNA]</scope>
    <source>
        <strain evidence="9">KCTC 42423</strain>
    </source>
</reference>
<keyword evidence="9" id="KW-1185">Reference proteome</keyword>
<feature type="transmembrane region" description="Helical" evidence="7">
    <location>
        <begin position="20"/>
        <end position="38"/>
    </location>
</feature>
<evidence type="ECO:0000256" key="4">
    <source>
        <dbReference type="ARBA" id="ARBA00022692"/>
    </source>
</evidence>
<dbReference type="CDD" id="cd13127">
    <property type="entry name" value="MATE_tuaB_like"/>
    <property type="match status" value="1"/>
</dbReference>
<evidence type="ECO:0000256" key="2">
    <source>
        <dbReference type="ARBA" id="ARBA00007430"/>
    </source>
</evidence>
<keyword evidence="4 7" id="KW-0812">Transmembrane</keyword>
<feature type="transmembrane region" description="Helical" evidence="7">
    <location>
        <begin position="146"/>
        <end position="168"/>
    </location>
</feature>
<comment type="similarity">
    <text evidence="2">Belongs to the polysaccharide synthase family.</text>
</comment>
<gene>
    <name evidence="8" type="ORF">ACFSTE_08780</name>
</gene>
<feature type="transmembrane region" description="Helical" evidence="7">
    <location>
        <begin position="115"/>
        <end position="134"/>
    </location>
</feature>
<comment type="caution">
    <text evidence="8">The sequence shown here is derived from an EMBL/GenBank/DDBJ whole genome shotgun (WGS) entry which is preliminary data.</text>
</comment>
<keyword evidence="3" id="KW-1003">Cell membrane</keyword>
<protein>
    <submittedName>
        <fullName evidence="8">Lipopolysaccharide biosynthesis protein</fullName>
    </submittedName>
</protein>
<dbReference type="Pfam" id="PF13440">
    <property type="entry name" value="Polysacc_synt_3"/>
    <property type="match status" value="1"/>
</dbReference>
<feature type="transmembrane region" description="Helical" evidence="7">
    <location>
        <begin position="44"/>
        <end position="68"/>
    </location>
</feature>
<proteinExistence type="inferred from homology"/>
<keyword evidence="6 7" id="KW-0472">Membrane</keyword>
<organism evidence="8 9">
    <name type="scientific">Aquimarina hainanensis</name>
    <dbReference type="NCBI Taxonomy" id="1578017"/>
    <lineage>
        <taxon>Bacteria</taxon>
        <taxon>Pseudomonadati</taxon>
        <taxon>Bacteroidota</taxon>
        <taxon>Flavobacteriia</taxon>
        <taxon>Flavobacteriales</taxon>
        <taxon>Flavobacteriaceae</taxon>
        <taxon>Aquimarina</taxon>
    </lineage>
</organism>
<evidence type="ECO:0000256" key="5">
    <source>
        <dbReference type="ARBA" id="ARBA00022989"/>
    </source>
</evidence>
<evidence type="ECO:0000256" key="3">
    <source>
        <dbReference type="ARBA" id="ARBA00022475"/>
    </source>
</evidence>
<dbReference type="Proteomes" id="UP001597459">
    <property type="component" value="Unassembled WGS sequence"/>
</dbReference>
<evidence type="ECO:0000313" key="8">
    <source>
        <dbReference type="EMBL" id="MFD2590922.1"/>
    </source>
</evidence>